<sequence length="127" mass="14188">MRSKDKFIDGRLGSRGFTLVEVIGVVFILGILAAIAVPTVMSIIENAKRDVCNVNRGKLEREFETELQLNGIDYSESVFNQFLVEFEEEICPVGGEFYYADGKVECSVHGEDTEEDKDKGNGEVPYL</sequence>
<keyword evidence="3" id="KW-1133">Transmembrane helix</keyword>
<name>A0A4S3PJN3_9BACI</name>
<dbReference type="AlphaFoldDB" id="A0A4S3PJN3"/>
<dbReference type="NCBIfam" id="TIGR02532">
    <property type="entry name" value="IV_pilin_GFxxxE"/>
    <property type="match status" value="1"/>
</dbReference>
<dbReference type="EMBL" id="SLUB01000076">
    <property type="protein sequence ID" value="THE09488.1"/>
    <property type="molecule type" value="Genomic_DNA"/>
</dbReference>
<dbReference type="GO" id="GO:0009986">
    <property type="term" value="C:cell surface"/>
    <property type="evidence" value="ECO:0007669"/>
    <property type="project" value="UniProtKB-SubCell"/>
</dbReference>
<evidence type="ECO:0000313" key="4">
    <source>
        <dbReference type="EMBL" id="THE09488.1"/>
    </source>
</evidence>
<organism evidence="4 5">
    <name type="scientific">Bacillus timonensis</name>
    <dbReference type="NCBI Taxonomy" id="1033734"/>
    <lineage>
        <taxon>Bacteria</taxon>
        <taxon>Bacillati</taxon>
        <taxon>Bacillota</taxon>
        <taxon>Bacilli</taxon>
        <taxon>Bacillales</taxon>
        <taxon>Bacillaceae</taxon>
        <taxon>Bacillus</taxon>
    </lineage>
</organism>
<dbReference type="Pfam" id="PF07963">
    <property type="entry name" value="N_methyl"/>
    <property type="match status" value="1"/>
</dbReference>
<dbReference type="InterPro" id="IPR045584">
    <property type="entry name" value="Pilin-like"/>
</dbReference>
<reference evidence="4 5" key="1">
    <citation type="journal article" date="2019" name="Indoor Air">
        <title>Impacts of indoor surface finishes on bacterial viability.</title>
        <authorList>
            <person name="Hu J."/>
            <person name="Maamar S.B."/>
            <person name="Glawe A.J."/>
            <person name="Gottel N."/>
            <person name="Gilbert J.A."/>
            <person name="Hartmann E.M."/>
        </authorList>
    </citation>
    <scope>NUCLEOTIDE SEQUENCE [LARGE SCALE GENOMIC DNA]</scope>
    <source>
        <strain evidence="4 5">AF060A6</strain>
    </source>
</reference>
<dbReference type="Gene3D" id="3.30.700.10">
    <property type="entry name" value="Glycoprotein, Type 4 Pilin"/>
    <property type="match status" value="1"/>
</dbReference>
<protein>
    <submittedName>
        <fullName evidence="4">Prepilin-type N-terminal cleavage/methylation domain-containing protein</fullName>
    </submittedName>
</protein>
<gene>
    <name evidence="4" type="ORF">E1I69_22135</name>
</gene>
<keyword evidence="2" id="KW-0178">Competence</keyword>
<keyword evidence="5" id="KW-1185">Reference proteome</keyword>
<dbReference type="PROSITE" id="PS00409">
    <property type="entry name" value="PROKAR_NTER_METHYL"/>
    <property type="match status" value="1"/>
</dbReference>
<dbReference type="OrthoDB" id="1953969at2"/>
<evidence type="ECO:0000313" key="5">
    <source>
        <dbReference type="Proteomes" id="UP000306477"/>
    </source>
</evidence>
<accession>A0A4S3PJN3</accession>
<evidence type="ECO:0000256" key="1">
    <source>
        <dbReference type="ARBA" id="ARBA00004241"/>
    </source>
</evidence>
<dbReference type="SUPFAM" id="SSF54523">
    <property type="entry name" value="Pili subunits"/>
    <property type="match status" value="1"/>
</dbReference>
<comment type="subcellular location">
    <subcellularLocation>
        <location evidence="1">Cell surface</location>
    </subcellularLocation>
</comment>
<keyword evidence="3" id="KW-0812">Transmembrane</keyword>
<evidence type="ECO:0000256" key="2">
    <source>
        <dbReference type="ARBA" id="ARBA00023287"/>
    </source>
</evidence>
<keyword evidence="3" id="KW-0472">Membrane</keyword>
<dbReference type="InterPro" id="IPR012902">
    <property type="entry name" value="N_methyl_site"/>
</dbReference>
<dbReference type="RefSeq" id="WP_136381707.1">
    <property type="nucleotide sequence ID" value="NZ_SLUB01000076.1"/>
</dbReference>
<proteinExistence type="predicted"/>
<dbReference type="Proteomes" id="UP000306477">
    <property type="component" value="Unassembled WGS sequence"/>
</dbReference>
<feature type="transmembrane region" description="Helical" evidence="3">
    <location>
        <begin position="20"/>
        <end position="44"/>
    </location>
</feature>
<evidence type="ECO:0000256" key="3">
    <source>
        <dbReference type="SAM" id="Phobius"/>
    </source>
</evidence>
<dbReference type="GO" id="GO:0030420">
    <property type="term" value="P:establishment of competence for transformation"/>
    <property type="evidence" value="ECO:0007669"/>
    <property type="project" value="UniProtKB-KW"/>
</dbReference>
<comment type="caution">
    <text evidence="4">The sequence shown here is derived from an EMBL/GenBank/DDBJ whole genome shotgun (WGS) entry which is preliminary data.</text>
</comment>